<reference evidence="10 11" key="1">
    <citation type="journal article" date="2008" name="BMC Genomics">
        <title>Acidithiobacillus ferrooxidans metabolism: from genome sequence to industrial applications.</title>
        <authorList>
            <person name="Valdes J."/>
            <person name="Pedroso I."/>
            <person name="Quatrini R."/>
            <person name="Dodson R.J."/>
            <person name="Tettelin H."/>
            <person name="Blake R.II."/>
            <person name="Eisen J.A."/>
            <person name="Holmes D.S."/>
        </authorList>
    </citation>
    <scope>NUCLEOTIDE SEQUENCE [LARGE SCALE GENOMIC DNA]</scope>
    <source>
        <strain evidence="11">ATCC 23270 / DSM 14882 / CIP 104768 / NCIMB 8455</strain>
    </source>
</reference>
<evidence type="ECO:0000256" key="1">
    <source>
        <dbReference type="ARBA" id="ARBA00004236"/>
    </source>
</evidence>
<dbReference type="GeneID" id="65282243"/>
<dbReference type="InterPro" id="IPR058624">
    <property type="entry name" value="MdtA-like_HH"/>
</dbReference>
<sequence length="377" mass="39952">MTRSPVVLLLMLATLSLMLSGCQTKAKHEMPPLQVSLVSASTRPMTHYEGFLGTVTPLQTATIVPQTSGILQSVQFTEGSMVDKGQTLFTIDPAQMQAALAQARAKLVADQATARYNRNIVEQDRPLAEKDFITVQSFDQAVSQAQAATAQVQADQAALAQARLNLSYTRITAPISGRIGLAQVKAGNLVVANQTQLAIINQIAPITVNFSVPQSLLSAARLAQQQAIPLPIEDEKGGTVLAQGKLTFIDNSVSAGTATISLQATVPNANFGLWPGQYVQVQMPIQQLARATVLPVGAIQQGSTGPFIYTVKDGTALDKPVQVLWESGTDAVVQGIDAGVRVIYPLPARLYPGVNVKEIRGMGTAIPGHRVAILGSK</sequence>
<evidence type="ECO:0000256" key="2">
    <source>
        <dbReference type="ARBA" id="ARBA00009477"/>
    </source>
</evidence>
<evidence type="ECO:0000313" key="11">
    <source>
        <dbReference type="Proteomes" id="UP000001362"/>
    </source>
</evidence>
<proteinExistence type="inferred from homology"/>
<dbReference type="NCBIfam" id="TIGR01730">
    <property type="entry name" value="RND_mfp"/>
    <property type="match status" value="1"/>
</dbReference>
<dbReference type="Proteomes" id="UP000001362">
    <property type="component" value="Chromosome"/>
</dbReference>
<gene>
    <name evidence="10" type="ordered locus">AFE_3264</name>
</gene>
<keyword evidence="3" id="KW-1003">Cell membrane</keyword>
<feature type="chain" id="PRO_5002855503" evidence="6">
    <location>
        <begin position="20"/>
        <end position="377"/>
    </location>
</feature>
<dbReference type="Pfam" id="PF25944">
    <property type="entry name" value="Beta-barrel_RND"/>
    <property type="match status" value="1"/>
</dbReference>
<dbReference type="RefSeq" id="WP_012607659.1">
    <property type="nucleotide sequence ID" value="NC_011761.1"/>
</dbReference>
<evidence type="ECO:0000256" key="3">
    <source>
        <dbReference type="ARBA" id="ARBA00022475"/>
    </source>
</evidence>
<name>B7JBE2_ACIF2</name>
<dbReference type="Gene3D" id="2.40.30.170">
    <property type="match status" value="1"/>
</dbReference>
<keyword evidence="5" id="KW-0472">Membrane</keyword>
<evidence type="ECO:0000313" key="10">
    <source>
        <dbReference type="EMBL" id="ACK80958.1"/>
    </source>
</evidence>
<evidence type="ECO:0000259" key="9">
    <source>
        <dbReference type="Pfam" id="PF25944"/>
    </source>
</evidence>
<dbReference type="InterPro" id="IPR058626">
    <property type="entry name" value="MdtA-like_b-barrel"/>
</dbReference>
<dbReference type="PANTHER" id="PTHR30469">
    <property type="entry name" value="MULTIDRUG RESISTANCE PROTEIN MDTA"/>
    <property type="match status" value="1"/>
</dbReference>
<dbReference type="Gene3D" id="2.40.50.100">
    <property type="match status" value="1"/>
</dbReference>
<dbReference type="InterPro" id="IPR006143">
    <property type="entry name" value="RND_pump_MFP"/>
</dbReference>
<dbReference type="eggNOG" id="COG0845">
    <property type="taxonomic scope" value="Bacteria"/>
</dbReference>
<feature type="domain" description="Multidrug resistance protein MdtA-like beta-barrel" evidence="9">
    <location>
        <begin position="205"/>
        <end position="284"/>
    </location>
</feature>
<accession>B7JBE2</accession>
<dbReference type="KEGG" id="afr:AFE_3264"/>
<feature type="domain" description="Multidrug resistance protein MdtA-like barrel-sandwich hybrid" evidence="8">
    <location>
        <begin position="60"/>
        <end position="200"/>
    </location>
</feature>
<protein>
    <submittedName>
        <fullName evidence="10">Efflux transporter, RND family, MFP subunit</fullName>
    </submittedName>
</protein>
<comment type="subcellular location">
    <subcellularLocation>
        <location evidence="1">Cell membrane</location>
    </subcellularLocation>
</comment>
<comment type="similarity">
    <text evidence="2">Belongs to the membrane fusion protein (MFP) (TC 8.A.1) family.</text>
</comment>
<dbReference type="Pfam" id="PF25876">
    <property type="entry name" value="HH_MFP_RND"/>
    <property type="match status" value="1"/>
</dbReference>
<evidence type="ECO:0000256" key="5">
    <source>
        <dbReference type="ARBA" id="ARBA00023136"/>
    </source>
</evidence>
<dbReference type="HOGENOM" id="CLU_018816_2_0_6"/>
<organism evidence="10 11">
    <name type="scientific">Acidithiobacillus ferrooxidans (strain ATCC 23270 / DSM 14882 / CIP 104768 / NCIMB 8455)</name>
    <name type="common">Ferrobacillus ferrooxidans (strain ATCC 23270)</name>
    <dbReference type="NCBI Taxonomy" id="243159"/>
    <lineage>
        <taxon>Bacteria</taxon>
        <taxon>Pseudomonadati</taxon>
        <taxon>Pseudomonadota</taxon>
        <taxon>Acidithiobacillia</taxon>
        <taxon>Acidithiobacillales</taxon>
        <taxon>Acidithiobacillaceae</taxon>
        <taxon>Acidithiobacillus</taxon>
    </lineage>
</organism>
<dbReference type="PROSITE" id="PS51257">
    <property type="entry name" value="PROKAR_LIPOPROTEIN"/>
    <property type="match status" value="1"/>
</dbReference>
<dbReference type="Gene3D" id="1.10.287.470">
    <property type="entry name" value="Helix hairpin bin"/>
    <property type="match status" value="1"/>
</dbReference>
<dbReference type="GO" id="GO:0015562">
    <property type="term" value="F:efflux transmembrane transporter activity"/>
    <property type="evidence" value="ECO:0007669"/>
    <property type="project" value="TreeGrafter"/>
</dbReference>
<dbReference type="AlphaFoldDB" id="B7JBE2"/>
<keyword evidence="6" id="KW-0732">Signal</keyword>
<dbReference type="InterPro" id="IPR058625">
    <property type="entry name" value="MdtA-like_BSH"/>
</dbReference>
<dbReference type="SUPFAM" id="SSF111369">
    <property type="entry name" value="HlyD-like secretion proteins"/>
    <property type="match status" value="1"/>
</dbReference>
<dbReference type="Pfam" id="PF25917">
    <property type="entry name" value="BSH_RND"/>
    <property type="match status" value="1"/>
</dbReference>
<dbReference type="EMBL" id="CP001219">
    <property type="protein sequence ID" value="ACK80958.1"/>
    <property type="molecule type" value="Genomic_DNA"/>
</dbReference>
<feature type="domain" description="Multidrug resistance protein MdtA-like alpha-helical hairpin" evidence="7">
    <location>
        <begin position="100"/>
        <end position="169"/>
    </location>
</feature>
<dbReference type="STRING" id="243159.AFE_3264"/>
<evidence type="ECO:0000259" key="8">
    <source>
        <dbReference type="Pfam" id="PF25917"/>
    </source>
</evidence>
<dbReference type="PaxDb" id="243159-AFE_3264"/>
<feature type="signal peptide" evidence="6">
    <location>
        <begin position="1"/>
        <end position="19"/>
    </location>
</feature>
<keyword evidence="11" id="KW-1185">Reference proteome</keyword>
<keyword evidence="4" id="KW-0997">Cell inner membrane</keyword>
<dbReference type="GO" id="GO:1990281">
    <property type="term" value="C:efflux pump complex"/>
    <property type="evidence" value="ECO:0007669"/>
    <property type="project" value="TreeGrafter"/>
</dbReference>
<evidence type="ECO:0000256" key="6">
    <source>
        <dbReference type="SAM" id="SignalP"/>
    </source>
</evidence>
<evidence type="ECO:0000256" key="4">
    <source>
        <dbReference type="ARBA" id="ARBA00022519"/>
    </source>
</evidence>
<dbReference type="PANTHER" id="PTHR30469:SF36">
    <property type="entry name" value="BLL3903 PROTEIN"/>
    <property type="match status" value="1"/>
</dbReference>
<evidence type="ECO:0000259" key="7">
    <source>
        <dbReference type="Pfam" id="PF25876"/>
    </source>
</evidence>
<dbReference type="Gene3D" id="2.40.420.20">
    <property type="match status" value="1"/>
</dbReference>